<dbReference type="PROSITE" id="PS00615">
    <property type="entry name" value="C_TYPE_LECTIN_1"/>
    <property type="match status" value="1"/>
</dbReference>
<reference evidence="5" key="1">
    <citation type="submission" date="2013-07" db="EMBL/GenBank/DDBJ databases">
        <authorList>
            <person name="Geib S."/>
        </authorList>
    </citation>
    <scope>NUCLEOTIDE SEQUENCE</scope>
</reference>
<dbReference type="InterPro" id="IPR050111">
    <property type="entry name" value="C-type_lectin/snaclec_domain"/>
</dbReference>
<evidence type="ECO:0000256" key="1">
    <source>
        <dbReference type="ARBA" id="ARBA00023157"/>
    </source>
</evidence>
<feature type="region of interest" description="Disordered" evidence="2">
    <location>
        <begin position="43"/>
        <end position="69"/>
    </location>
</feature>
<organism evidence="5">
    <name type="scientific">Ceratitis capitata</name>
    <name type="common">Mediterranean fruit fly</name>
    <name type="synonym">Tephritis capitata</name>
    <dbReference type="NCBI Taxonomy" id="7213"/>
    <lineage>
        <taxon>Eukaryota</taxon>
        <taxon>Metazoa</taxon>
        <taxon>Ecdysozoa</taxon>
        <taxon>Arthropoda</taxon>
        <taxon>Hexapoda</taxon>
        <taxon>Insecta</taxon>
        <taxon>Pterygota</taxon>
        <taxon>Neoptera</taxon>
        <taxon>Endopterygota</taxon>
        <taxon>Diptera</taxon>
        <taxon>Brachycera</taxon>
        <taxon>Muscomorpha</taxon>
        <taxon>Tephritoidea</taxon>
        <taxon>Tephritidae</taxon>
        <taxon>Ceratitis</taxon>
        <taxon>Ceratitis</taxon>
    </lineage>
</organism>
<evidence type="ECO:0000313" key="5">
    <source>
        <dbReference type="EMBL" id="JAC06323.1"/>
    </source>
</evidence>
<dbReference type="PANTHER" id="PTHR22803">
    <property type="entry name" value="MANNOSE, PHOSPHOLIPASE, LECTIN RECEPTOR RELATED"/>
    <property type="match status" value="1"/>
</dbReference>
<dbReference type="InterPro" id="IPR018378">
    <property type="entry name" value="C-type_lectin_CS"/>
</dbReference>
<proteinExistence type="evidence at transcript level"/>
<accession>W8C302</accession>
<feature type="signal peptide" evidence="3">
    <location>
        <begin position="1"/>
        <end position="30"/>
    </location>
</feature>
<dbReference type="InterPro" id="IPR001304">
    <property type="entry name" value="C-type_lectin-like"/>
</dbReference>
<evidence type="ECO:0000256" key="3">
    <source>
        <dbReference type="SAM" id="SignalP"/>
    </source>
</evidence>
<feature type="domain" description="C-type lectin" evidence="4">
    <location>
        <begin position="96"/>
        <end position="210"/>
    </location>
</feature>
<dbReference type="AlphaFoldDB" id="W8C302"/>
<name>W8C302_CERCA</name>
<dbReference type="SUPFAM" id="SSF56436">
    <property type="entry name" value="C-type lectin-like"/>
    <property type="match status" value="1"/>
</dbReference>
<feature type="non-terminal residue" evidence="5">
    <location>
        <position position="1"/>
    </location>
</feature>
<keyword evidence="1" id="KW-1015">Disulfide bond</keyword>
<dbReference type="InterPro" id="IPR016186">
    <property type="entry name" value="C-type_lectin-like/link_sf"/>
</dbReference>
<dbReference type="SMART" id="SM00034">
    <property type="entry name" value="CLECT"/>
    <property type="match status" value="1"/>
</dbReference>
<evidence type="ECO:0000259" key="4">
    <source>
        <dbReference type="PROSITE" id="PS50041"/>
    </source>
</evidence>
<dbReference type="Pfam" id="PF00059">
    <property type="entry name" value="Lectin_C"/>
    <property type="match status" value="1"/>
</dbReference>
<keyword evidence="3" id="KW-0732">Signal</keyword>
<dbReference type="PROSITE" id="PS50041">
    <property type="entry name" value="C_TYPE_LECTIN_2"/>
    <property type="match status" value="1"/>
</dbReference>
<dbReference type="Gene3D" id="3.10.100.10">
    <property type="entry name" value="Mannose-Binding Protein A, subunit A"/>
    <property type="match status" value="1"/>
</dbReference>
<dbReference type="OrthoDB" id="7357196at2759"/>
<protein>
    <submittedName>
        <fullName evidence="5">Lectoxin-Lio2</fullName>
    </submittedName>
</protein>
<gene>
    <name evidence="5" type="primary">LEC2</name>
</gene>
<feature type="chain" id="PRO_5004906965" evidence="3">
    <location>
        <begin position="31"/>
        <end position="232"/>
    </location>
</feature>
<dbReference type="InterPro" id="IPR016187">
    <property type="entry name" value="CTDL_fold"/>
</dbReference>
<reference evidence="5" key="2">
    <citation type="journal article" date="2014" name="BMC Genomics">
        <title>A genomic perspective to assessing quality of mass-reared SIT flies used in Mediterranean fruit fly (Ceratitis capitata) eradication in California.</title>
        <authorList>
            <person name="Calla B."/>
            <person name="Hall B."/>
            <person name="Hou S."/>
            <person name="Geib S.M."/>
        </authorList>
    </citation>
    <scope>NUCLEOTIDE SEQUENCE</scope>
</reference>
<feature type="compositionally biased region" description="Acidic residues" evidence="2">
    <location>
        <begin position="45"/>
        <end position="69"/>
    </location>
</feature>
<evidence type="ECO:0000256" key="2">
    <source>
        <dbReference type="SAM" id="MobiDB-lite"/>
    </source>
</evidence>
<dbReference type="CDD" id="cd00037">
    <property type="entry name" value="CLECT"/>
    <property type="match status" value="1"/>
</dbReference>
<sequence>VSHSESEKMKASKNLVLAVTLSLLVTAAVGHFHVADESQVHNEFEFETETETETENEWEANESYSEYDTEAAQGNHTEKLLSAQSRATLPSFTRKYIVTLVKLNWYAANAFCEQNGWSLIHIETVTEQFQTLNYLNYFNLQSNDFWTGGNKLADLQNFRWSYEGPKFSYSNWGFGQPDNSLGSQHCVKLEASSLKWHDDFCENTYHFICQIDEEDNGSTRITTNRTTDSWYS</sequence>
<dbReference type="EMBL" id="GAMC01000233">
    <property type="protein sequence ID" value="JAC06323.1"/>
    <property type="molecule type" value="mRNA"/>
</dbReference>